<dbReference type="Pfam" id="PF03645">
    <property type="entry name" value="Tctex-1"/>
    <property type="match status" value="1"/>
</dbReference>
<evidence type="ECO:0000313" key="2">
    <source>
        <dbReference type="EMBL" id="KAG8233189.1"/>
    </source>
</evidence>
<keyword evidence="3" id="KW-1185">Reference proteome</keyword>
<protein>
    <submittedName>
        <fullName evidence="2">Uncharacterized protein</fullName>
    </submittedName>
</protein>
<comment type="similarity">
    <text evidence="1">Belongs to the dynein light chain Tctex-type family.</text>
</comment>
<gene>
    <name evidence="2" type="ORF">J437_LFUL008952</name>
</gene>
<dbReference type="InterPro" id="IPR038586">
    <property type="entry name" value="Tctex-1-like_sf"/>
</dbReference>
<organism evidence="2 3">
    <name type="scientific">Ladona fulva</name>
    <name type="common">Scarce chaser dragonfly</name>
    <name type="synonym">Libellula fulva</name>
    <dbReference type="NCBI Taxonomy" id="123851"/>
    <lineage>
        <taxon>Eukaryota</taxon>
        <taxon>Metazoa</taxon>
        <taxon>Ecdysozoa</taxon>
        <taxon>Arthropoda</taxon>
        <taxon>Hexapoda</taxon>
        <taxon>Insecta</taxon>
        <taxon>Pterygota</taxon>
        <taxon>Palaeoptera</taxon>
        <taxon>Odonata</taxon>
        <taxon>Epiprocta</taxon>
        <taxon>Anisoptera</taxon>
        <taxon>Libelluloidea</taxon>
        <taxon>Libellulidae</taxon>
        <taxon>Ladona</taxon>
    </lineage>
</organism>
<reference evidence="2" key="1">
    <citation type="submission" date="2013-04" db="EMBL/GenBank/DDBJ databases">
        <authorList>
            <person name="Qu J."/>
            <person name="Murali S.C."/>
            <person name="Bandaranaike D."/>
            <person name="Bellair M."/>
            <person name="Blankenburg K."/>
            <person name="Chao H."/>
            <person name="Dinh H."/>
            <person name="Doddapaneni H."/>
            <person name="Downs B."/>
            <person name="Dugan-Rocha S."/>
            <person name="Elkadiri S."/>
            <person name="Gnanaolivu R.D."/>
            <person name="Hernandez B."/>
            <person name="Javaid M."/>
            <person name="Jayaseelan J.C."/>
            <person name="Lee S."/>
            <person name="Li M."/>
            <person name="Ming W."/>
            <person name="Munidasa M."/>
            <person name="Muniz J."/>
            <person name="Nguyen L."/>
            <person name="Ongeri F."/>
            <person name="Osuji N."/>
            <person name="Pu L.-L."/>
            <person name="Puazo M."/>
            <person name="Qu C."/>
            <person name="Quiroz J."/>
            <person name="Raj R."/>
            <person name="Weissenberger G."/>
            <person name="Xin Y."/>
            <person name="Zou X."/>
            <person name="Han Y."/>
            <person name="Richards S."/>
            <person name="Worley K."/>
            <person name="Muzny D."/>
            <person name="Gibbs R."/>
        </authorList>
    </citation>
    <scope>NUCLEOTIDE SEQUENCE</scope>
    <source>
        <strain evidence="2">Sampled in the wild</strain>
    </source>
</reference>
<dbReference type="AlphaFoldDB" id="A0A8K0KFD6"/>
<accession>A0A8K0KFD6</accession>
<dbReference type="OrthoDB" id="10059120at2759"/>
<dbReference type="Proteomes" id="UP000792457">
    <property type="component" value="Unassembled WGS sequence"/>
</dbReference>
<dbReference type="EMBL" id="KZ308693">
    <property type="protein sequence ID" value="KAG8233189.1"/>
    <property type="molecule type" value="Genomic_DNA"/>
</dbReference>
<dbReference type="Gene3D" id="3.30.1140.40">
    <property type="entry name" value="Tctex-1"/>
    <property type="match status" value="1"/>
</dbReference>
<comment type="caution">
    <text evidence="2">The sequence shown here is derived from an EMBL/GenBank/DDBJ whole genome shotgun (WGS) entry which is preliminary data.</text>
</comment>
<proteinExistence type="inferred from homology"/>
<evidence type="ECO:0000313" key="3">
    <source>
        <dbReference type="Proteomes" id="UP000792457"/>
    </source>
</evidence>
<sequence length="153" mass="16663">MQKNGAGLHYASSCLWDTSQDGTAYLQWENETMNVACDIVDEFHDDDDEVMEEGTLCHHHSNEGGVPEIPACKYEVATAAGDGCVIAGAATIADWEDMPFTTSLHGIDSTGQSFSPFLLPIEFTIFLLCRTESWVTALSSTTSPVGVTWRKLP</sequence>
<dbReference type="InterPro" id="IPR005334">
    <property type="entry name" value="Tctex-1-like"/>
</dbReference>
<reference evidence="2" key="2">
    <citation type="submission" date="2017-10" db="EMBL/GenBank/DDBJ databases">
        <title>Ladona fulva Genome sequencing and assembly.</title>
        <authorList>
            <person name="Murali S."/>
            <person name="Richards S."/>
            <person name="Bandaranaike D."/>
            <person name="Bellair M."/>
            <person name="Blankenburg K."/>
            <person name="Chao H."/>
            <person name="Dinh H."/>
            <person name="Doddapaneni H."/>
            <person name="Dugan-Rocha S."/>
            <person name="Elkadiri S."/>
            <person name="Gnanaolivu R."/>
            <person name="Hernandez B."/>
            <person name="Skinner E."/>
            <person name="Javaid M."/>
            <person name="Lee S."/>
            <person name="Li M."/>
            <person name="Ming W."/>
            <person name="Munidasa M."/>
            <person name="Muniz J."/>
            <person name="Nguyen L."/>
            <person name="Hughes D."/>
            <person name="Osuji N."/>
            <person name="Pu L.-L."/>
            <person name="Puazo M."/>
            <person name="Qu C."/>
            <person name="Quiroz J."/>
            <person name="Raj R."/>
            <person name="Weissenberger G."/>
            <person name="Xin Y."/>
            <person name="Zou X."/>
            <person name="Han Y."/>
            <person name="Worley K."/>
            <person name="Muzny D."/>
            <person name="Gibbs R."/>
        </authorList>
    </citation>
    <scope>NUCLEOTIDE SEQUENCE</scope>
    <source>
        <strain evidence="2">Sampled in the wild</strain>
    </source>
</reference>
<name>A0A8K0KFD6_LADFU</name>
<evidence type="ECO:0000256" key="1">
    <source>
        <dbReference type="ARBA" id="ARBA00005361"/>
    </source>
</evidence>